<dbReference type="SUPFAM" id="SSF53474">
    <property type="entry name" value="alpha/beta-Hydrolases"/>
    <property type="match status" value="1"/>
</dbReference>
<dbReference type="PANTHER" id="PTHR48081">
    <property type="entry name" value="AB HYDROLASE SUPERFAMILY PROTEIN C4A8.06C"/>
    <property type="match status" value="1"/>
</dbReference>
<dbReference type="Gene3D" id="3.40.50.1820">
    <property type="entry name" value="alpha/beta hydrolase"/>
    <property type="match status" value="2"/>
</dbReference>
<dbReference type="GO" id="GO:0016787">
    <property type="term" value="F:hydrolase activity"/>
    <property type="evidence" value="ECO:0007669"/>
    <property type="project" value="UniProtKB-KW"/>
</dbReference>
<proteinExistence type="inferred from homology"/>
<keyword evidence="6" id="KW-1185">Reference proteome</keyword>
<dbReference type="InterPro" id="IPR050300">
    <property type="entry name" value="GDXG_lipolytic_enzyme"/>
</dbReference>
<keyword evidence="2" id="KW-0378">Hydrolase</keyword>
<organism evidence="5 6">
    <name type="scientific">Mugilogobius chulae</name>
    <name type="common">yellowstripe goby</name>
    <dbReference type="NCBI Taxonomy" id="88201"/>
    <lineage>
        <taxon>Eukaryota</taxon>
        <taxon>Metazoa</taxon>
        <taxon>Chordata</taxon>
        <taxon>Craniata</taxon>
        <taxon>Vertebrata</taxon>
        <taxon>Euteleostomi</taxon>
        <taxon>Actinopterygii</taxon>
        <taxon>Neopterygii</taxon>
        <taxon>Teleostei</taxon>
        <taxon>Neoteleostei</taxon>
        <taxon>Acanthomorphata</taxon>
        <taxon>Gobiaria</taxon>
        <taxon>Gobiiformes</taxon>
        <taxon>Gobioidei</taxon>
        <taxon>Gobiidae</taxon>
        <taxon>Gobionellinae</taxon>
        <taxon>Mugilogobius</taxon>
    </lineage>
</organism>
<feature type="active site" evidence="3">
    <location>
        <position position="161"/>
    </location>
</feature>
<name>A0AAW0MXB0_9GOBI</name>
<gene>
    <name evidence="5" type="ORF">WMY93_029948</name>
</gene>
<evidence type="ECO:0000256" key="2">
    <source>
        <dbReference type="ARBA" id="ARBA00022801"/>
    </source>
</evidence>
<evidence type="ECO:0000313" key="5">
    <source>
        <dbReference type="EMBL" id="KAK7881539.1"/>
    </source>
</evidence>
<reference evidence="6" key="1">
    <citation type="submission" date="2024-04" db="EMBL/GenBank/DDBJ databases">
        <title>Salinicola lusitanus LLJ914,a marine bacterium isolated from the Okinawa Trough.</title>
        <authorList>
            <person name="Li J."/>
        </authorList>
    </citation>
    <scope>NUCLEOTIDE SEQUENCE [LARGE SCALE GENOMIC DNA]</scope>
</reference>
<dbReference type="InterPro" id="IPR029058">
    <property type="entry name" value="AB_hydrolase_fold"/>
</dbReference>
<dbReference type="PANTHER" id="PTHR48081:SF8">
    <property type="entry name" value="ALPHA_BETA HYDROLASE FOLD-3 DOMAIN-CONTAINING PROTEIN-RELATED"/>
    <property type="match status" value="1"/>
</dbReference>
<dbReference type="Proteomes" id="UP001460270">
    <property type="component" value="Unassembled WGS sequence"/>
</dbReference>
<sequence length="271" mass="29965">MGSTPSPGARRRSQQRGYEAAGGRRGAALLGGYYVYLPLPPGVCEPEKLMLLDALFRSFMTAGELLHALGLLHRVHLLNFLVSLVENVPARGVPTRVYRPRAGAEPKRGVLYFHGGWQALRHTWMRSYDLLCRQMSEDLDAVIMSVEFGLDPDRLCVSGDSAGANLAAAVAQTLSSDPPLSPRFKLQALVYPVLQALDFHTSSYQQNQAVPILYRPVMARFWLQYLNADPLLEPSVLKNLHSSALDADTRAKSTGLSWSRRTSGNTTDRCR</sequence>
<dbReference type="AlphaFoldDB" id="A0AAW0MXB0"/>
<evidence type="ECO:0000256" key="1">
    <source>
        <dbReference type="ARBA" id="ARBA00010515"/>
    </source>
</evidence>
<evidence type="ECO:0000256" key="3">
    <source>
        <dbReference type="PROSITE-ProRule" id="PRU10038"/>
    </source>
</evidence>
<dbReference type="EMBL" id="JBBPFD010000022">
    <property type="protein sequence ID" value="KAK7881539.1"/>
    <property type="molecule type" value="Genomic_DNA"/>
</dbReference>
<evidence type="ECO:0000259" key="4">
    <source>
        <dbReference type="Pfam" id="PF07859"/>
    </source>
</evidence>
<dbReference type="PROSITE" id="PS01174">
    <property type="entry name" value="LIPASE_GDXG_SER"/>
    <property type="match status" value="1"/>
</dbReference>
<comment type="caution">
    <text evidence="5">The sequence shown here is derived from an EMBL/GenBank/DDBJ whole genome shotgun (WGS) entry which is preliminary data.</text>
</comment>
<dbReference type="Pfam" id="PF07859">
    <property type="entry name" value="Abhydrolase_3"/>
    <property type="match status" value="1"/>
</dbReference>
<dbReference type="InterPro" id="IPR033140">
    <property type="entry name" value="Lipase_GDXG_put_SER_AS"/>
</dbReference>
<protein>
    <recommendedName>
        <fullName evidence="4">Alpha/beta hydrolase fold-3 domain-containing protein</fullName>
    </recommendedName>
</protein>
<feature type="domain" description="Alpha/beta hydrolase fold-3" evidence="4">
    <location>
        <begin position="148"/>
        <end position="234"/>
    </location>
</feature>
<accession>A0AAW0MXB0</accession>
<dbReference type="InterPro" id="IPR013094">
    <property type="entry name" value="AB_hydrolase_3"/>
</dbReference>
<comment type="similarity">
    <text evidence="1">Belongs to the 'GDXG' lipolytic enzyme family.</text>
</comment>
<evidence type="ECO:0000313" key="6">
    <source>
        <dbReference type="Proteomes" id="UP001460270"/>
    </source>
</evidence>